<dbReference type="EMBL" id="CP011509">
    <property type="protein sequence ID" value="AKI98623.1"/>
    <property type="molecule type" value="Genomic_DNA"/>
</dbReference>
<evidence type="ECO:0000313" key="3">
    <source>
        <dbReference type="Proteomes" id="UP000035579"/>
    </source>
</evidence>
<dbReference type="KEGG" id="age:AA314_00250"/>
<dbReference type="Proteomes" id="UP000035579">
    <property type="component" value="Chromosome"/>
</dbReference>
<protein>
    <submittedName>
        <fullName evidence="1">Uncharacterized protein</fullName>
    </submittedName>
</protein>
<dbReference type="SUPFAM" id="SSF51445">
    <property type="entry name" value="(Trans)glycosidases"/>
    <property type="match status" value="1"/>
</dbReference>
<dbReference type="InterPro" id="IPR017853">
    <property type="entry name" value="GH"/>
</dbReference>
<dbReference type="Proteomes" id="UP000256345">
    <property type="component" value="Unassembled WGS sequence"/>
</dbReference>
<sequence length="410" mass="45315">MLPPSAKRRGPRVLALLPLLAACGGGLESEPTASPDTGTQQSPVILGANRYGVVTGGIYNAGAQPLSDATSRAKFFCEMRQLNAKWIRIEAAWPQVSTTTYQQIVADAHANGLKVIVLYTHPQFCGDPNSGASRDAYISDYVNNKVAWWTFNVFNTTYNGWSTRADAIEVMNEPNIAEPCPNGTTPFRVEPNTFAWTVRRVKEWKQANGRSELIISGGILNTYTTESFWSGLFNSGALTAYKGNPPWDYFGIHPYNPWSYDWNCLNSGGGSACFGTYSSGYKYTLRTGLQTVQSRLNSATGVTKTRLFVTEFGFQDRGSVNSPNNAVRNEAEVAEAMRISAESFGDSGVVDYALWYAYRNHTDGSGNFGLRNWWNGSTHYPSKWEPWHEFQKLSKGLTSRTGDSPDACWL</sequence>
<evidence type="ECO:0000313" key="1">
    <source>
        <dbReference type="EMBL" id="AKI98623.1"/>
    </source>
</evidence>
<accession>A0AAC8Q0E3</accession>
<dbReference type="EMBL" id="QUMU01000006">
    <property type="protein sequence ID" value="REG30555.1"/>
    <property type="molecule type" value="Genomic_DNA"/>
</dbReference>
<name>A0AAC8Q0E3_9BACT</name>
<reference evidence="2 4" key="2">
    <citation type="submission" date="2018-08" db="EMBL/GenBank/DDBJ databases">
        <title>Genomic Encyclopedia of Archaeal and Bacterial Type Strains, Phase II (KMG-II): from individual species to whole genera.</title>
        <authorList>
            <person name="Goeker M."/>
        </authorList>
    </citation>
    <scope>NUCLEOTIDE SEQUENCE [LARGE SCALE GENOMIC DNA]</scope>
    <source>
        <strain evidence="2 4">DSM 2261</strain>
    </source>
</reference>
<reference evidence="1 3" key="1">
    <citation type="submission" date="2015-05" db="EMBL/GenBank/DDBJ databases">
        <title>Genome assembly of Archangium gephyra DSM 2261.</title>
        <authorList>
            <person name="Sharma G."/>
            <person name="Subramanian S."/>
        </authorList>
    </citation>
    <scope>NUCLEOTIDE SEQUENCE [LARGE SCALE GENOMIC DNA]</scope>
    <source>
        <strain evidence="1 3">DSM 2261</strain>
    </source>
</reference>
<evidence type="ECO:0000313" key="4">
    <source>
        <dbReference type="Proteomes" id="UP000256345"/>
    </source>
</evidence>
<dbReference type="RefSeq" id="WP_053065978.1">
    <property type="nucleotide sequence ID" value="NZ_CP011509.1"/>
</dbReference>
<dbReference type="AlphaFoldDB" id="A0AAC8Q0E3"/>
<keyword evidence="4" id="KW-1185">Reference proteome</keyword>
<dbReference type="Gene3D" id="3.20.20.80">
    <property type="entry name" value="Glycosidases"/>
    <property type="match status" value="1"/>
</dbReference>
<gene>
    <name evidence="1" type="ORF">AA314_00250</name>
    <name evidence="2" type="ORF">ATI61_10624</name>
</gene>
<dbReference type="PROSITE" id="PS51257">
    <property type="entry name" value="PROKAR_LIPOPROTEIN"/>
    <property type="match status" value="1"/>
</dbReference>
<evidence type="ECO:0000313" key="2">
    <source>
        <dbReference type="EMBL" id="REG30555.1"/>
    </source>
</evidence>
<organism evidence="1 3">
    <name type="scientific">Archangium gephyra</name>
    <dbReference type="NCBI Taxonomy" id="48"/>
    <lineage>
        <taxon>Bacteria</taxon>
        <taxon>Pseudomonadati</taxon>
        <taxon>Myxococcota</taxon>
        <taxon>Myxococcia</taxon>
        <taxon>Myxococcales</taxon>
        <taxon>Cystobacterineae</taxon>
        <taxon>Archangiaceae</taxon>
        <taxon>Archangium</taxon>
    </lineage>
</organism>
<proteinExistence type="predicted"/>